<evidence type="ECO:0000256" key="1">
    <source>
        <dbReference type="SAM" id="MobiDB-lite"/>
    </source>
</evidence>
<feature type="compositionally biased region" description="Basic and acidic residues" evidence="1">
    <location>
        <begin position="24"/>
        <end position="55"/>
    </location>
</feature>
<accession>A0ABY4KPU2</accession>
<dbReference type="Proteomes" id="UP000831189">
    <property type="component" value="Chromosome"/>
</dbReference>
<feature type="chain" id="PRO_5047272463" description="Secreted protein" evidence="2">
    <location>
        <begin position="24"/>
        <end position="99"/>
    </location>
</feature>
<evidence type="ECO:0008006" key="5">
    <source>
        <dbReference type="Google" id="ProtNLM"/>
    </source>
</evidence>
<name>A0ABY4KPU2_9PSED</name>
<keyword evidence="4" id="KW-1185">Reference proteome</keyword>
<feature type="compositionally biased region" description="Basic and acidic residues" evidence="1">
    <location>
        <begin position="81"/>
        <end position="99"/>
    </location>
</feature>
<organism evidence="3 4">
    <name type="scientific">Pseudomonas knackmussii</name>
    <dbReference type="NCBI Taxonomy" id="65741"/>
    <lineage>
        <taxon>Bacteria</taxon>
        <taxon>Pseudomonadati</taxon>
        <taxon>Pseudomonadota</taxon>
        <taxon>Gammaproteobacteria</taxon>
        <taxon>Pseudomonadales</taxon>
        <taxon>Pseudomonadaceae</taxon>
        <taxon>Pseudomonas</taxon>
    </lineage>
</organism>
<reference evidence="3 4" key="1">
    <citation type="submission" date="2022-04" db="EMBL/GenBank/DDBJ databases">
        <title>Pseudomonas knackmussii B09-2.</title>
        <authorList>
            <person name="Deng Y."/>
        </authorList>
    </citation>
    <scope>NUCLEOTIDE SEQUENCE [LARGE SCALE GENOMIC DNA]</scope>
    <source>
        <strain evidence="3 4">B09-2</strain>
    </source>
</reference>
<protein>
    <recommendedName>
        <fullName evidence="5">Secreted protein</fullName>
    </recommendedName>
</protein>
<evidence type="ECO:0000313" key="3">
    <source>
        <dbReference type="EMBL" id="UPQ81400.1"/>
    </source>
</evidence>
<dbReference type="EMBL" id="CP096208">
    <property type="protein sequence ID" value="UPQ81400.1"/>
    <property type="molecule type" value="Genomic_DNA"/>
</dbReference>
<evidence type="ECO:0000256" key="2">
    <source>
        <dbReference type="SAM" id="SignalP"/>
    </source>
</evidence>
<feature type="region of interest" description="Disordered" evidence="1">
    <location>
        <begin position="21"/>
        <end position="99"/>
    </location>
</feature>
<evidence type="ECO:0000313" key="4">
    <source>
        <dbReference type="Proteomes" id="UP000831189"/>
    </source>
</evidence>
<gene>
    <name evidence="3" type="ORF">M0M42_13325</name>
</gene>
<proteinExistence type="predicted"/>
<sequence>MKLKSLSRFAALPVLIIALSVQAHDPKEHRQDAEKPDCKAMKDMDHSKMDMDDPVMKAIMQKCVKDGDDGEEDSHTPSSATDDHGKHGVDNKKSSEHQH</sequence>
<feature type="signal peptide" evidence="2">
    <location>
        <begin position="1"/>
        <end position="23"/>
    </location>
</feature>
<keyword evidence="2" id="KW-0732">Signal</keyword>